<name>A0A176XHJ4_AGRTU</name>
<organism evidence="2 3">
    <name type="scientific">Agrobacterium tumefaciens</name>
    <dbReference type="NCBI Taxonomy" id="358"/>
    <lineage>
        <taxon>Bacteria</taxon>
        <taxon>Pseudomonadati</taxon>
        <taxon>Pseudomonadota</taxon>
        <taxon>Alphaproteobacteria</taxon>
        <taxon>Hyphomicrobiales</taxon>
        <taxon>Rhizobiaceae</taxon>
        <taxon>Rhizobium/Agrobacterium group</taxon>
        <taxon>Agrobacterium</taxon>
        <taxon>Agrobacterium tumefaciens complex</taxon>
    </lineage>
</organism>
<dbReference type="RefSeq" id="WP_063947353.1">
    <property type="nucleotide sequence ID" value="NZ_LXPS01000003.1"/>
</dbReference>
<comment type="caution">
    <text evidence="2">The sequence shown here is derived from an EMBL/GenBank/DDBJ whole genome shotgun (WGS) entry which is preliminary data.</text>
</comment>
<accession>A0A176XHJ4</accession>
<reference evidence="2 3" key="1">
    <citation type="submission" date="2016-05" db="EMBL/GenBank/DDBJ databases">
        <authorList>
            <person name="Lavstsen T."/>
            <person name="Jespersen J.S."/>
        </authorList>
    </citation>
    <scope>NUCLEOTIDE SEQUENCE [LARGE SCALE GENOMIC DNA]</scope>
    <source>
        <strain evidence="2 3">KCJ1736</strain>
    </source>
</reference>
<dbReference type="InterPro" id="IPR047740">
    <property type="entry name" value="SMEK_dom"/>
</dbReference>
<sequence>MSSSRGYFIGQIVDELAAIAHQVDMRGKIGDVALNRLLEDFFKDVLNLVHGWNLVNLNSKRSNEPGLDLGDPHAKVAVQVTSSASSLKVNKTLEKVTTEHLQMYDRILVLAIGNKQGSYTLDTQHVERTGFNESDIWGTTDLIRDAVMIPILKLQELHRMIMAETVRIRVELEVKGDDGKYPTNLEDFVEPKGSVTTTDGSVFANSGIGEETYGGDVDDAARDLNSFAEALAELPRISREFLAWMLSWSEERPGIGAWGFHVNADQIARRSRYSDTLGELRFLADRGFISYDAPEEHEHEKSGYWRFHFPGTKRDGFDSAFLGFLKAHGLDAKSVLVPLDFSFFGTSI</sequence>
<proteinExistence type="predicted"/>
<evidence type="ECO:0000313" key="2">
    <source>
        <dbReference type="EMBL" id="OAE49187.1"/>
    </source>
</evidence>
<dbReference type="EMBL" id="LXPS01000003">
    <property type="protein sequence ID" value="OAE49187.1"/>
    <property type="molecule type" value="Genomic_DNA"/>
</dbReference>
<dbReference type="AlphaFoldDB" id="A0A176XHJ4"/>
<dbReference type="NCBIfam" id="NF033859">
    <property type="entry name" value="SMEK_N"/>
    <property type="match status" value="1"/>
</dbReference>
<evidence type="ECO:0000313" key="3">
    <source>
        <dbReference type="Proteomes" id="UP000077098"/>
    </source>
</evidence>
<protein>
    <recommendedName>
        <fullName evidence="1">SMEK domain-containing protein</fullName>
    </recommendedName>
</protein>
<evidence type="ECO:0000259" key="1">
    <source>
        <dbReference type="Pfam" id="PF21941"/>
    </source>
</evidence>
<dbReference type="Pfam" id="PF21941">
    <property type="entry name" value="SMEK_N"/>
    <property type="match status" value="1"/>
</dbReference>
<gene>
    <name evidence="2" type="ORF">A7J57_00810</name>
</gene>
<dbReference type="Proteomes" id="UP000077098">
    <property type="component" value="Unassembled WGS sequence"/>
</dbReference>
<feature type="domain" description="SMEK" evidence="1">
    <location>
        <begin position="11"/>
        <end position="145"/>
    </location>
</feature>